<name>A0A2V4N2C7_9RHOB</name>
<dbReference type="GO" id="GO:0000160">
    <property type="term" value="P:phosphorelay signal transduction system"/>
    <property type="evidence" value="ECO:0007669"/>
    <property type="project" value="InterPro"/>
</dbReference>
<dbReference type="SMART" id="SM01012">
    <property type="entry name" value="ANTAR"/>
    <property type="match status" value="1"/>
</dbReference>
<dbReference type="PROSITE" id="PS50110">
    <property type="entry name" value="RESPONSE_REGULATORY"/>
    <property type="match status" value="1"/>
</dbReference>
<keyword evidence="5" id="KW-1185">Reference proteome</keyword>
<dbReference type="Gene3D" id="3.40.50.2300">
    <property type="match status" value="1"/>
</dbReference>
<dbReference type="InterPro" id="IPR005561">
    <property type="entry name" value="ANTAR"/>
</dbReference>
<reference evidence="4 5" key="1">
    <citation type="submission" date="2018-05" db="EMBL/GenBank/DDBJ databases">
        <title>Oceanovita maritima gen. nov., sp. nov., a marine bacterium in the family Rhodobacteraceae isolated from surface seawater of Lundu port Xiamen, China.</title>
        <authorList>
            <person name="Hetharua B.H."/>
            <person name="Min D."/>
            <person name="Liao H."/>
            <person name="Tian Y."/>
        </authorList>
    </citation>
    <scope>NUCLEOTIDE SEQUENCE [LARGE SCALE GENOMIC DNA]</scope>
    <source>
        <strain evidence="4 5">FSX-11</strain>
    </source>
</reference>
<evidence type="ECO:0000313" key="4">
    <source>
        <dbReference type="EMBL" id="PYC48944.1"/>
    </source>
</evidence>
<dbReference type="EMBL" id="QFVT01000002">
    <property type="protein sequence ID" value="PYC48944.1"/>
    <property type="molecule type" value="Genomic_DNA"/>
</dbReference>
<proteinExistence type="predicted"/>
<protein>
    <submittedName>
        <fullName evidence="4">Two-component system response regulator</fullName>
    </submittedName>
</protein>
<accession>A0A2V4N2C7</accession>
<dbReference type="PROSITE" id="PS50921">
    <property type="entry name" value="ANTAR"/>
    <property type="match status" value="1"/>
</dbReference>
<dbReference type="PIRSF" id="PIRSF036382">
    <property type="entry name" value="RR_antiterm"/>
    <property type="match status" value="1"/>
</dbReference>
<keyword evidence="1" id="KW-0597">Phosphoprotein</keyword>
<dbReference type="InterPro" id="IPR001789">
    <property type="entry name" value="Sig_transdc_resp-reg_receiver"/>
</dbReference>
<evidence type="ECO:0000313" key="5">
    <source>
        <dbReference type="Proteomes" id="UP000248012"/>
    </source>
</evidence>
<organism evidence="4 5">
    <name type="scientific">Litorivita pollutaquae</name>
    <dbReference type="NCBI Taxonomy" id="2200892"/>
    <lineage>
        <taxon>Bacteria</taxon>
        <taxon>Pseudomonadati</taxon>
        <taxon>Pseudomonadota</taxon>
        <taxon>Alphaproteobacteria</taxon>
        <taxon>Rhodobacterales</taxon>
        <taxon>Paracoccaceae</taxon>
        <taxon>Litorivita</taxon>
    </lineage>
</organism>
<dbReference type="SUPFAM" id="SSF52172">
    <property type="entry name" value="CheY-like"/>
    <property type="match status" value="1"/>
</dbReference>
<dbReference type="GO" id="GO:0003723">
    <property type="term" value="F:RNA binding"/>
    <property type="evidence" value="ECO:0007669"/>
    <property type="project" value="InterPro"/>
</dbReference>
<dbReference type="InterPro" id="IPR011006">
    <property type="entry name" value="CheY-like_superfamily"/>
</dbReference>
<sequence length="194" mass="20944">MSYDLKIAVVEADAGRSAEILQGLADGGWTDVVVLSETRALARRLSEIDPDLVLIDLANPSRDLLENLSAASGASTRPVAMFVDRSDDGMTGAAIKAGLSAYVVDGLKKDRIKPVLETAIARFRMISQMRSELDAAKLALAERKTIDRAKGLLMQAKGIGEDEAYSLLRRTAMDQNRKLTDVAQALITATELLQ</sequence>
<dbReference type="Pfam" id="PF03861">
    <property type="entry name" value="ANTAR"/>
    <property type="match status" value="1"/>
</dbReference>
<dbReference type="AlphaFoldDB" id="A0A2V4N2C7"/>
<evidence type="ECO:0000259" key="2">
    <source>
        <dbReference type="PROSITE" id="PS50110"/>
    </source>
</evidence>
<feature type="domain" description="ANTAR" evidence="3">
    <location>
        <begin position="126"/>
        <end position="187"/>
    </location>
</feature>
<dbReference type="OrthoDB" id="9795002at2"/>
<dbReference type="Proteomes" id="UP000248012">
    <property type="component" value="Unassembled WGS sequence"/>
</dbReference>
<dbReference type="RefSeq" id="WP_110794522.1">
    <property type="nucleotide sequence ID" value="NZ_KZ826481.1"/>
</dbReference>
<dbReference type="InterPro" id="IPR008327">
    <property type="entry name" value="Sig_transdc_resp-reg_antiterm"/>
</dbReference>
<dbReference type="Gene3D" id="1.10.10.10">
    <property type="entry name" value="Winged helix-like DNA-binding domain superfamily/Winged helix DNA-binding domain"/>
    <property type="match status" value="1"/>
</dbReference>
<dbReference type="InterPro" id="IPR036388">
    <property type="entry name" value="WH-like_DNA-bd_sf"/>
</dbReference>
<evidence type="ECO:0000259" key="3">
    <source>
        <dbReference type="PROSITE" id="PS50921"/>
    </source>
</evidence>
<gene>
    <name evidence="4" type="ORF">DI396_02405</name>
</gene>
<feature type="modified residue" description="4-aspartylphosphate" evidence="1">
    <location>
        <position position="56"/>
    </location>
</feature>
<feature type="domain" description="Response regulatory" evidence="2">
    <location>
        <begin position="6"/>
        <end position="120"/>
    </location>
</feature>
<comment type="caution">
    <text evidence="4">The sequence shown here is derived from an EMBL/GenBank/DDBJ whole genome shotgun (WGS) entry which is preliminary data.</text>
</comment>
<evidence type="ECO:0000256" key="1">
    <source>
        <dbReference type="PROSITE-ProRule" id="PRU00169"/>
    </source>
</evidence>